<keyword evidence="4" id="KW-1185">Reference proteome</keyword>
<dbReference type="VEuPathDB" id="MicrosporidiaDB:VCUG_00495"/>
<evidence type="ECO:0000256" key="1">
    <source>
        <dbReference type="SAM" id="Coils"/>
    </source>
</evidence>
<dbReference type="AlphaFoldDB" id="L2GXI5"/>
<dbReference type="InParanoid" id="L2GXI5"/>
<proteinExistence type="predicted"/>
<evidence type="ECO:0000256" key="2">
    <source>
        <dbReference type="SAM" id="MobiDB-lite"/>
    </source>
</evidence>
<feature type="coiled-coil region" evidence="1">
    <location>
        <begin position="285"/>
        <end position="338"/>
    </location>
</feature>
<dbReference type="GeneID" id="19878382"/>
<evidence type="ECO:0000313" key="4">
    <source>
        <dbReference type="Proteomes" id="UP000011081"/>
    </source>
</evidence>
<protein>
    <submittedName>
        <fullName evidence="3">Uncharacterized protein</fullName>
    </submittedName>
</protein>
<dbReference type="OMA" id="SYREYEM"/>
<reference evidence="4" key="1">
    <citation type="submission" date="2011-03" db="EMBL/GenBank/DDBJ databases">
        <title>The genome sequence of Vavraia culicis strain floridensis.</title>
        <authorList>
            <consortium name="The Broad Institute Genome Sequencing Platform"/>
            <person name="Cuomo C."/>
            <person name="Becnel J."/>
            <person name="Sanscrainte N."/>
            <person name="Young S.K."/>
            <person name="Zeng Q."/>
            <person name="Gargeya S."/>
            <person name="Fitzgerald M."/>
            <person name="Haas B."/>
            <person name="Abouelleil A."/>
            <person name="Alvarado L."/>
            <person name="Arachchi H.M."/>
            <person name="Berlin A."/>
            <person name="Chapman S.B."/>
            <person name="Gearin G."/>
            <person name="Goldberg J."/>
            <person name="Griggs A."/>
            <person name="Gujja S."/>
            <person name="Hansen M."/>
            <person name="Heiman D."/>
            <person name="Howarth C."/>
            <person name="Larimer J."/>
            <person name="Lui A."/>
            <person name="MacDonald P.J.P."/>
            <person name="McCowen C."/>
            <person name="Montmayeur A."/>
            <person name="Murphy C."/>
            <person name="Neiman D."/>
            <person name="Pearson M."/>
            <person name="Priest M."/>
            <person name="Roberts A."/>
            <person name="Saif S."/>
            <person name="Shea T."/>
            <person name="Sisk P."/>
            <person name="Stolte C."/>
            <person name="Sykes S."/>
            <person name="Wortman J."/>
            <person name="Nusbaum C."/>
            <person name="Birren B."/>
        </authorList>
    </citation>
    <scope>NUCLEOTIDE SEQUENCE [LARGE SCALE GENOMIC DNA]</scope>
    <source>
        <strain evidence="4">floridensis</strain>
    </source>
</reference>
<dbReference type="EMBL" id="GL877408">
    <property type="protein sequence ID" value="ELA48072.2"/>
    <property type="molecule type" value="Genomic_DNA"/>
</dbReference>
<dbReference type="Proteomes" id="UP000011081">
    <property type="component" value="Unassembled WGS sequence"/>
</dbReference>
<sequence length="429" mass="48357">MFALAGMVKSLRNFIADSVTRLSSFINSSVVEDKTCNEDADWHDLGESEEKDTVLFDDSISFSRDIIDDGTGRDGAGDRAERIGGCLEKDKSAIGWISDVGESVVDKKIGNSAGDKDADEGGSIAKQKMGESHGNETLGDVQMSITGRTELGVAEQRNGRQMEGVRRIVDSRERSNSMEWNIRRAENTNYDVGRGNGSTLMRDKGWQGVNTAGSSRLLRNQSISHSMMGEGEMIKSRNTVIYRSTGTHNYPVVSHHADGAIQDRRAYVDSSAVQNDEITLSYREYEMIERRISFLEDELKRETSRNAHANTNHLLSALQEKDTKLSMLMDQINKLTANEHKYKLQIGTLEKDLTRADDRANAFKVMADEKVHSKMMENESLRDQLEFERSKNARMRGVLREKEGDVKKYAMMNVEMVEYFKFMVDENVI</sequence>
<keyword evidence="1" id="KW-0175">Coiled coil</keyword>
<gene>
    <name evidence="3" type="ORF">VCUG_00495</name>
</gene>
<dbReference type="OrthoDB" id="2194517at2759"/>
<name>L2GXI5_VAVCU</name>
<feature type="region of interest" description="Disordered" evidence="2">
    <location>
        <begin position="108"/>
        <end position="138"/>
    </location>
</feature>
<accession>L2GXI5</accession>
<dbReference type="RefSeq" id="XP_008073447.1">
    <property type="nucleotide sequence ID" value="XM_008075256.1"/>
</dbReference>
<evidence type="ECO:0000313" key="3">
    <source>
        <dbReference type="EMBL" id="ELA48072.2"/>
    </source>
</evidence>
<dbReference type="HOGENOM" id="CLU_689260_0_0_1"/>
<organism evidence="3 4">
    <name type="scientific">Vavraia culicis (isolate floridensis)</name>
    <name type="common">Microsporidian parasite</name>
    <dbReference type="NCBI Taxonomy" id="948595"/>
    <lineage>
        <taxon>Eukaryota</taxon>
        <taxon>Fungi</taxon>
        <taxon>Fungi incertae sedis</taxon>
        <taxon>Microsporidia</taxon>
        <taxon>Pleistophoridae</taxon>
        <taxon>Vavraia</taxon>
    </lineage>
</organism>